<organism evidence="1 2">
    <name type="scientific">Saprolegnia parasitica (strain CBS 223.65)</name>
    <dbReference type="NCBI Taxonomy" id="695850"/>
    <lineage>
        <taxon>Eukaryota</taxon>
        <taxon>Sar</taxon>
        <taxon>Stramenopiles</taxon>
        <taxon>Oomycota</taxon>
        <taxon>Saprolegniomycetes</taxon>
        <taxon>Saprolegniales</taxon>
        <taxon>Saprolegniaceae</taxon>
        <taxon>Saprolegnia</taxon>
    </lineage>
</organism>
<dbReference type="RefSeq" id="XP_012193822.1">
    <property type="nucleotide sequence ID" value="XM_012338432.1"/>
</dbReference>
<dbReference type="KEGG" id="spar:SPRG_00332"/>
<dbReference type="Proteomes" id="UP000030745">
    <property type="component" value="Unassembled WGS sequence"/>
</dbReference>
<reference evidence="1 2" key="1">
    <citation type="journal article" date="2013" name="PLoS Genet.">
        <title>Distinctive expansion of potential virulence genes in the genome of the oomycete fish pathogen Saprolegnia parasitica.</title>
        <authorList>
            <person name="Jiang R.H."/>
            <person name="de Bruijn I."/>
            <person name="Haas B.J."/>
            <person name="Belmonte R."/>
            <person name="Lobach L."/>
            <person name="Christie J."/>
            <person name="van den Ackerveken G."/>
            <person name="Bottin A."/>
            <person name="Bulone V."/>
            <person name="Diaz-Moreno S.M."/>
            <person name="Dumas B."/>
            <person name="Fan L."/>
            <person name="Gaulin E."/>
            <person name="Govers F."/>
            <person name="Grenville-Briggs L.J."/>
            <person name="Horner N.R."/>
            <person name="Levin J.Z."/>
            <person name="Mammella M."/>
            <person name="Meijer H.J."/>
            <person name="Morris P."/>
            <person name="Nusbaum C."/>
            <person name="Oome S."/>
            <person name="Phillips A.J."/>
            <person name="van Rooyen D."/>
            <person name="Rzeszutek E."/>
            <person name="Saraiva M."/>
            <person name="Secombes C.J."/>
            <person name="Seidl M.F."/>
            <person name="Snel B."/>
            <person name="Stassen J.H."/>
            <person name="Sykes S."/>
            <person name="Tripathy S."/>
            <person name="van den Berg H."/>
            <person name="Vega-Arreguin J.C."/>
            <person name="Wawra S."/>
            <person name="Young S.K."/>
            <person name="Zeng Q."/>
            <person name="Dieguez-Uribeondo J."/>
            <person name="Russ C."/>
            <person name="Tyler B.M."/>
            <person name="van West P."/>
        </authorList>
    </citation>
    <scope>NUCLEOTIDE SEQUENCE [LARGE SCALE GENOMIC DNA]</scope>
    <source>
        <strain evidence="1 2">CBS 223.65</strain>
    </source>
</reference>
<gene>
    <name evidence="1" type="ORF">SPRG_00332</name>
</gene>
<sequence>MDDLPLIDTTHATRLLKQLATVVETQRCELARLAAKVDALEARAAGHHRLLAAHGAQATALDARLVHVEAELSSETATGLGACVTRLSRQLAAAEARLEAKADIEMLHAADDALERRLVLRLQRNEDAASETARVAERLEASAMAIQAHVHAIDQTLPTKLDKMDLSRLETACAKLTGFSARADGLDVALELVQDRLESLHAQVAADVRTLEAAVAAKRETMRTTFTDAVHLLRTEVRASAAATASTVQSSETRLHEHLQAEIQRLSEAALRTESKWDANVQGLASVLQTSCRQLRNEVARKANRSEFVDATNALTSTLQTKVAAEAALASLQSEIAALSGWSKDMTTKVDIALRFVDWFYARGSAYEHNLRSVEAQLTHLAHAS</sequence>
<dbReference type="VEuPathDB" id="FungiDB:SPRG_00332"/>
<dbReference type="AlphaFoldDB" id="A0A067D1V0"/>
<protein>
    <submittedName>
        <fullName evidence="1">Uncharacterized protein</fullName>
    </submittedName>
</protein>
<dbReference type="GeneID" id="24122977"/>
<proteinExistence type="predicted"/>
<name>A0A067D1V0_SAPPC</name>
<dbReference type="EMBL" id="KK583189">
    <property type="protein sequence ID" value="KDO35485.1"/>
    <property type="molecule type" value="Genomic_DNA"/>
</dbReference>
<evidence type="ECO:0000313" key="1">
    <source>
        <dbReference type="EMBL" id="KDO35485.1"/>
    </source>
</evidence>
<dbReference type="OMA" id="FLDWFAR"/>
<keyword evidence="2" id="KW-1185">Reference proteome</keyword>
<evidence type="ECO:0000313" key="2">
    <source>
        <dbReference type="Proteomes" id="UP000030745"/>
    </source>
</evidence>
<accession>A0A067D1V0</accession>
<dbReference type="OrthoDB" id="165860at2759"/>